<dbReference type="RefSeq" id="WP_079543802.1">
    <property type="nucleotide sequence ID" value="NZ_LT670844.1"/>
</dbReference>
<reference evidence="2 3" key="1">
    <citation type="submission" date="2016-11" db="EMBL/GenBank/DDBJ databases">
        <authorList>
            <person name="Jaros S."/>
            <person name="Januszkiewicz K."/>
            <person name="Wedrychowicz H."/>
        </authorList>
    </citation>
    <scope>NUCLEOTIDE SEQUENCE [LARGE SCALE GENOMIC DNA]</scope>
    <source>
        <strain evidence="2 3">GAS499</strain>
    </source>
</reference>
<protein>
    <submittedName>
        <fullName evidence="2">Uncharacterized protein</fullName>
    </submittedName>
</protein>
<accession>A0A1M7D0J9</accession>
<evidence type="ECO:0000313" key="3">
    <source>
        <dbReference type="Proteomes" id="UP000189935"/>
    </source>
</evidence>
<evidence type="ECO:0000313" key="2">
    <source>
        <dbReference type="EMBL" id="SHL73006.1"/>
    </source>
</evidence>
<name>A0A1M7D0J9_9BRAD</name>
<feature type="region of interest" description="Disordered" evidence="1">
    <location>
        <begin position="91"/>
        <end position="126"/>
    </location>
</feature>
<dbReference type="AlphaFoldDB" id="A0A1M7D0J9"/>
<sequence length="126" mass="13694">MSNDQNKIVSASAAEPLGAELERLLQPARYFRHPSDVVGNATLTTAEKRAILSSWASDACAIESTPALRQLPVSGRVVKFDEIIDALRELDGEADDIGGMKPQRRRRAPDRGGDPEEGPTGSGFWY</sequence>
<dbReference type="Proteomes" id="UP000189935">
    <property type="component" value="Chromosome I"/>
</dbReference>
<gene>
    <name evidence="2" type="ORF">SAMN05444159_6667</name>
</gene>
<evidence type="ECO:0000256" key="1">
    <source>
        <dbReference type="SAM" id="MobiDB-lite"/>
    </source>
</evidence>
<dbReference type="EMBL" id="LT670844">
    <property type="protein sequence ID" value="SHL73006.1"/>
    <property type="molecule type" value="Genomic_DNA"/>
</dbReference>
<proteinExistence type="predicted"/>
<organism evidence="2 3">
    <name type="scientific">Bradyrhizobium lablabi</name>
    <dbReference type="NCBI Taxonomy" id="722472"/>
    <lineage>
        <taxon>Bacteria</taxon>
        <taxon>Pseudomonadati</taxon>
        <taxon>Pseudomonadota</taxon>
        <taxon>Alphaproteobacteria</taxon>
        <taxon>Hyphomicrobiales</taxon>
        <taxon>Nitrobacteraceae</taxon>
        <taxon>Bradyrhizobium</taxon>
    </lineage>
</organism>